<dbReference type="PANTHER" id="PTHR33427:SF3">
    <property type="entry name" value="HNH ENDONUCLEASE"/>
    <property type="match status" value="1"/>
</dbReference>
<protein>
    <recommendedName>
        <fullName evidence="4">HNH nuclease domain-containing protein</fullName>
    </recommendedName>
</protein>
<feature type="compositionally biased region" description="Basic residues" evidence="1">
    <location>
        <begin position="1"/>
        <end position="13"/>
    </location>
</feature>
<accession>A0AAP0FA18</accession>
<feature type="region of interest" description="Disordered" evidence="1">
    <location>
        <begin position="1"/>
        <end position="44"/>
    </location>
</feature>
<sequence>MSRARTQGRRRNTTTRDAAQFGSPDIDPTTPSGSARSRPPRATITDDISGVFEDFRISPDYNPRSFPHSVKQQCWDKAEKIKGRDPDRWRRDSLGNIVFRKLVGCPGCLCHDYDHILPYSKGGKSTLENCQVLQLQLATKSTRTWIEYSKEAKTCDVEKMENFRSEEDIASEEDQRFSLKFHRTSFSSFEYSLHTLVEFVATEITTCPVVAQHVVFSTPFWKDAPNL</sequence>
<evidence type="ECO:0008006" key="4">
    <source>
        <dbReference type="Google" id="ProtNLM"/>
    </source>
</evidence>
<evidence type="ECO:0000256" key="1">
    <source>
        <dbReference type="SAM" id="MobiDB-lite"/>
    </source>
</evidence>
<dbReference type="EMBL" id="JBBNAF010000010">
    <property type="protein sequence ID" value="KAK9107561.1"/>
    <property type="molecule type" value="Genomic_DNA"/>
</dbReference>
<dbReference type="InterPro" id="IPR003615">
    <property type="entry name" value="HNH_nuc"/>
</dbReference>
<dbReference type="PANTHER" id="PTHR33427">
    <property type="entry name" value="HNH ENDONUCLEASE"/>
    <property type="match status" value="1"/>
</dbReference>
<gene>
    <name evidence="2" type="ORF">Syun_023572</name>
</gene>
<evidence type="ECO:0000313" key="2">
    <source>
        <dbReference type="EMBL" id="KAK9107561.1"/>
    </source>
</evidence>
<dbReference type="AlphaFoldDB" id="A0AAP0FA18"/>
<proteinExistence type="predicted"/>
<name>A0AAP0FA18_9MAGN</name>
<evidence type="ECO:0000313" key="3">
    <source>
        <dbReference type="Proteomes" id="UP001420932"/>
    </source>
</evidence>
<comment type="caution">
    <text evidence="2">The sequence shown here is derived from an EMBL/GenBank/DDBJ whole genome shotgun (WGS) entry which is preliminary data.</text>
</comment>
<dbReference type="Proteomes" id="UP001420932">
    <property type="component" value="Unassembled WGS sequence"/>
</dbReference>
<dbReference type="CDD" id="cd00085">
    <property type="entry name" value="HNHc"/>
    <property type="match status" value="1"/>
</dbReference>
<organism evidence="2 3">
    <name type="scientific">Stephania yunnanensis</name>
    <dbReference type="NCBI Taxonomy" id="152371"/>
    <lineage>
        <taxon>Eukaryota</taxon>
        <taxon>Viridiplantae</taxon>
        <taxon>Streptophyta</taxon>
        <taxon>Embryophyta</taxon>
        <taxon>Tracheophyta</taxon>
        <taxon>Spermatophyta</taxon>
        <taxon>Magnoliopsida</taxon>
        <taxon>Ranunculales</taxon>
        <taxon>Menispermaceae</taxon>
        <taxon>Menispermoideae</taxon>
        <taxon>Cissampelideae</taxon>
        <taxon>Stephania</taxon>
    </lineage>
</organism>
<keyword evidence="3" id="KW-1185">Reference proteome</keyword>
<reference evidence="2 3" key="1">
    <citation type="submission" date="2024-01" db="EMBL/GenBank/DDBJ databases">
        <title>Genome assemblies of Stephania.</title>
        <authorList>
            <person name="Yang L."/>
        </authorList>
    </citation>
    <scope>NUCLEOTIDE SEQUENCE [LARGE SCALE GENOMIC DNA]</scope>
    <source>
        <strain evidence="2">YNDBR</strain>
        <tissue evidence="2">Leaf</tissue>
    </source>
</reference>